<evidence type="ECO:0000256" key="2">
    <source>
        <dbReference type="SAM" id="Phobius"/>
    </source>
</evidence>
<name>A0A4Y7L5Z0_PAPSO</name>
<feature type="transmembrane region" description="Helical" evidence="2">
    <location>
        <begin position="26"/>
        <end position="46"/>
    </location>
</feature>
<dbReference type="Proteomes" id="UP000316621">
    <property type="component" value="Chromosome 10"/>
</dbReference>
<keyword evidence="2" id="KW-0812">Transmembrane</keyword>
<dbReference type="AlphaFoldDB" id="A0A4Y7L5Z0"/>
<keyword evidence="4" id="KW-1185">Reference proteome</keyword>
<keyword evidence="2" id="KW-1133">Transmembrane helix</keyword>
<protein>
    <submittedName>
        <fullName evidence="3">Uncharacterized protein</fullName>
    </submittedName>
</protein>
<feature type="compositionally biased region" description="Basic and acidic residues" evidence="1">
    <location>
        <begin position="165"/>
        <end position="178"/>
    </location>
</feature>
<dbReference type="EMBL" id="CM010724">
    <property type="protein sequence ID" value="RZC80954.1"/>
    <property type="molecule type" value="Genomic_DNA"/>
</dbReference>
<evidence type="ECO:0000313" key="4">
    <source>
        <dbReference type="Proteomes" id="UP000316621"/>
    </source>
</evidence>
<keyword evidence="2" id="KW-0472">Membrane</keyword>
<dbReference type="Gramene" id="RZC80954">
    <property type="protein sequence ID" value="RZC80954"/>
    <property type="gene ID" value="C5167_043548"/>
</dbReference>
<accession>A0A4Y7L5Z0</accession>
<evidence type="ECO:0000313" key="3">
    <source>
        <dbReference type="EMBL" id="RZC80954.1"/>
    </source>
</evidence>
<gene>
    <name evidence="3" type="ORF">C5167_043548</name>
</gene>
<evidence type="ECO:0000256" key="1">
    <source>
        <dbReference type="SAM" id="MobiDB-lite"/>
    </source>
</evidence>
<proteinExistence type="predicted"/>
<feature type="region of interest" description="Disordered" evidence="1">
    <location>
        <begin position="158"/>
        <end position="185"/>
    </location>
</feature>
<sequence>MASKYELAISNGTHQGISTIKSLSQFVTVLILTWMLLCAGIFLGVIEEGETRFFHLFTSPSGSPRFYESRGYVLDGSCYRDAEAYLARYYDPNMEDVEVLQLLKHCVNLTAGRAIIDSREDAQKGNFHDPYVGGWVLGSIIQHGMPIPPLSFGTMCPNSDESNLEENKRKRWTEDRRLKSSQNPYGTLPEYKLKAEIPVWTITSFEQKAVEVSSSKCDAQNHNNHTVSSLLSMPQSLQTPSFQ</sequence>
<reference evidence="3 4" key="1">
    <citation type="journal article" date="2018" name="Science">
        <title>The opium poppy genome and morphinan production.</title>
        <authorList>
            <person name="Guo L."/>
            <person name="Winzer T."/>
            <person name="Yang X."/>
            <person name="Li Y."/>
            <person name="Ning Z."/>
            <person name="He Z."/>
            <person name="Teodor R."/>
            <person name="Lu Y."/>
            <person name="Bowser T.A."/>
            <person name="Graham I.A."/>
            <person name="Ye K."/>
        </authorList>
    </citation>
    <scope>NUCLEOTIDE SEQUENCE [LARGE SCALE GENOMIC DNA]</scope>
    <source>
        <strain evidence="4">cv. HN1</strain>
        <tissue evidence="3">Leaves</tissue>
    </source>
</reference>
<organism evidence="3 4">
    <name type="scientific">Papaver somniferum</name>
    <name type="common">Opium poppy</name>
    <dbReference type="NCBI Taxonomy" id="3469"/>
    <lineage>
        <taxon>Eukaryota</taxon>
        <taxon>Viridiplantae</taxon>
        <taxon>Streptophyta</taxon>
        <taxon>Embryophyta</taxon>
        <taxon>Tracheophyta</taxon>
        <taxon>Spermatophyta</taxon>
        <taxon>Magnoliopsida</taxon>
        <taxon>Ranunculales</taxon>
        <taxon>Papaveraceae</taxon>
        <taxon>Papaveroideae</taxon>
        <taxon>Papaver</taxon>
    </lineage>
</organism>